<keyword evidence="2" id="KW-1185">Reference proteome</keyword>
<proteinExistence type="predicted"/>
<name>A0A834JKE0_VESPE</name>
<evidence type="ECO:0000313" key="1">
    <source>
        <dbReference type="EMBL" id="KAF7390418.1"/>
    </source>
</evidence>
<gene>
    <name evidence="1" type="ORF">H0235_017580</name>
</gene>
<dbReference type="Proteomes" id="UP000600918">
    <property type="component" value="Unassembled WGS sequence"/>
</dbReference>
<accession>A0A834JKE0</accession>
<organism evidence="1 2">
    <name type="scientific">Vespula pensylvanica</name>
    <name type="common">Western yellow jacket</name>
    <name type="synonym">Wasp</name>
    <dbReference type="NCBI Taxonomy" id="30213"/>
    <lineage>
        <taxon>Eukaryota</taxon>
        <taxon>Metazoa</taxon>
        <taxon>Ecdysozoa</taxon>
        <taxon>Arthropoda</taxon>
        <taxon>Hexapoda</taxon>
        <taxon>Insecta</taxon>
        <taxon>Pterygota</taxon>
        <taxon>Neoptera</taxon>
        <taxon>Endopterygota</taxon>
        <taxon>Hymenoptera</taxon>
        <taxon>Apocrita</taxon>
        <taxon>Aculeata</taxon>
        <taxon>Vespoidea</taxon>
        <taxon>Vespidae</taxon>
        <taxon>Vespinae</taxon>
        <taxon>Vespula</taxon>
    </lineage>
</organism>
<dbReference type="AlphaFoldDB" id="A0A834JKE0"/>
<protein>
    <submittedName>
        <fullName evidence="1">Uncharacterized protein</fullName>
    </submittedName>
</protein>
<comment type="caution">
    <text evidence="1">The sequence shown here is derived from an EMBL/GenBank/DDBJ whole genome shotgun (WGS) entry which is preliminary data.</text>
</comment>
<evidence type="ECO:0000313" key="2">
    <source>
        <dbReference type="Proteomes" id="UP000600918"/>
    </source>
</evidence>
<dbReference type="EMBL" id="JACSDY010000023">
    <property type="protein sequence ID" value="KAF7390418.1"/>
    <property type="molecule type" value="Genomic_DNA"/>
</dbReference>
<reference evidence="1" key="1">
    <citation type="journal article" date="2020" name="G3 (Bethesda)">
        <title>High-Quality Assemblies for Three Invasive Social Wasps from the &lt;i&gt;Vespula&lt;/i&gt; Genus.</title>
        <authorList>
            <person name="Harrop T.W.R."/>
            <person name="Guhlin J."/>
            <person name="McLaughlin G.M."/>
            <person name="Permina E."/>
            <person name="Stockwell P."/>
            <person name="Gilligan J."/>
            <person name="Le Lec M.F."/>
            <person name="Gruber M.A.M."/>
            <person name="Quinn O."/>
            <person name="Lovegrove M."/>
            <person name="Duncan E.J."/>
            <person name="Remnant E.J."/>
            <person name="Van Eeckhoven J."/>
            <person name="Graham B."/>
            <person name="Knapp R.A."/>
            <person name="Langford K.W."/>
            <person name="Kronenberg Z."/>
            <person name="Press M.O."/>
            <person name="Eacker S.M."/>
            <person name="Wilson-Rankin E.E."/>
            <person name="Purcell J."/>
            <person name="Lester P.J."/>
            <person name="Dearden P.K."/>
        </authorList>
    </citation>
    <scope>NUCLEOTIDE SEQUENCE</scope>
    <source>
        <strain evidence="1">Volc-1</strain>
    </source>
</reference>
<sequence length="100" mass="11337">MEGYDNEGFETRHPYTAWNVGGPSTNLSEHDRMYPLAEETHVWMETRRIFEEKTIARSTSEKLSVVEIHVSSLDVIGIQVSVNSAPPQYFWAVGTAFGFV</sequence>